<keyword evidence="12" id="KW-1185">Reference proteome</keyword>
<keyword evidence="7 8" id="KW-0472">Membrane</keyword>
<evidence type="ECO:0000259" key="10">
    <source>
        <dbReference type="SMART" id="SM01190"/>
    </source>
</evidence>
<dbReference type="InterPro" id="IPR015720">
    <property type="entry name" value="Emp24-like"/>
</dbReference>
<organism evidence="11 12">
    <name type="scientific">Albula glossodonta</name>
    <name type="common">roundjaw bonefish</name>
    <dbReference type="NCBI Taxonomy" id="121402"/>
    <lineage>
        <taxon>Eukaryota</taxon>
        <taxon>Metazoa</taxon>
        <taxon>Chordata</taxon>
        <taxon>Craniata</taxon>
        <taxon>Vertebrata</taxon>
        <taxon>Euteleostomi</taxon>
        <taxon>Actinopterygii</taxon>
        <taxon>Neopterygii</taxon>
        <taxon>Teleostei</taxon>
        <taxon>Albuliformes</taxon>
        <taxon>Albulidae</taxon>
        <taxon>Albula</taxon>
    </lineage>
</organism>
<dbReference type="OrthoDB" id="10037706at2759"/>
<evidence type="ECO:0000256" key="2">
    <source>
        <dbReference type="ARBA" id="ARBA00007104"/>
    </source>
</evidence>
<comment type="caution">
    <text evidence="11">The sequence shown here is derived from an EMBL/GenBank/DDBJ whole genome shotgun (WGS) entry which is preliminary data.</text>
</comment>
<feature type="signal peptide" evidence="9">
    <location>
        <begin position="1"/>
        <end position="20"/>
    </location>
</feature>
<keyword evidence="6 8" id="KW-1133">Transmembrane helix</keyword>
<comment type="subcellular location">
    <subcellularLocation>
        <location evidence="1">Endoplasmic reticulum membrane</location>
        <topology evidence="1">Single-pass type I membrane protein</topology>
    </subcellularLocation>
</comment>
<dbReference type="Proteomes" id="UP000824540">
    <property type="component" value="Unassembled WGS sequence"/>
</dbReference>
<dbReference type="GO" id="GO:0005789">
    <property type="term" value="C:endoplasmic reticulum membrane"/>
    <property type="evidence" value="ECO:0007669"/>
    <property type="project" value="UniProtKB-SubCell"/>
</dbReference>
<dbReference type="PANTHER" id="PTHR22811">
    <property type="entry name" value="TRANSMEMBRANE EMP24 DOMAIN-CONTAINING PROTEIN"/>
    <property type="match status" value="1"/>
</dbReference>
<comment type="similarity">
    <text evidence="2">Belongs to the EMP24/GP25L family.</text>
</comment>
<evidence type="ECO:0000313" key="12">
    <source>
        <dbReference type="Proteomes" id="UP000824540"/>
    </source>
</evidence>
<evidence type="ECO:0000256" key="6">
    <source>
        <dbReference type="ARBA" id="ARBA00022989"/>
    </source>
</evidence>
<evidence type="ECO:0000256" key="5">
    <source>
        <dbReference type="ARBA" id="ARBA00022824"/>
    </source>
</evidence>
<evidence type="ECO:0000256" key="3">
    <source>
        <dbReference type="ARBA" id="ARBA00022692"/>
    </source>
</evidence>
<evidence type="ECO:0000256" key="7">
    <source>
        <dbReference type="ARBA" id="ARBA00023136"/>
    </source>
</evidence>
<evidence type="ECO:0000256" key="4">
    <source>
        <dbReference type="ARBA" id="ARBA00022729"/>
    </source>
</evidence>
<dbReference type="InterPro" id="IPR009038">
    <property type="entry name" value="GOLD_dom"/>
</dbReference>
<keyword evidence="3 8" id="KW-0812">Transmembrane</keyword>
<feature type="domain" description="GOLD" evidence="10">
    <location>
        <begin position="42"/>
        <end position="192"/>
    </location>
</feature>
<name>A0A8T2NSC2_9TELE</name>
<dbReference type="SMART" id="SM01190">
    <property type="entry name" value="EMP24_GP25L"/>
    <property type="match status" value="1"/>
</dbReference>
<proteinExistence type="inferred from homology"/>
<sequence>MPGALCWSLLLALLGQDSHGQKTEPNVNLGGQDLFRGHDQYDFAIFLPASGQECFWHFAHQSGRFYLTYMVQWATGMANSRQLTTTVSSPQGFLVAISEDATGHISFQTKETEEENKHLNNTLSTIEESVNKLQGYIFHMWRHYNFARMRKGTDHYLLISNYNYVNWWSAAQSLVIVTAGYLQLLFLKKLFHTDTKKPRC</sequence>
<dbReference type="AlphaFoldDB" id="A0A8T2NSC2"/>
<dbReference type="EMBL" id="JAFBMS010000031">
    <property type="protein sequence ID" value="KAG9342001.1"/>
    <property type="molecule type" value="Genomic_DNA"/>
</dbReference>
<keyword evidence="4 9" id="KW-0732">Signal</keyword>
<keyword evidence="5" id="KW-0256">Endoplasmic reticulum</keyword>
<evidence type="ECO:0000313" key="11">
    <source>
        <dbReference type="EMBL" id="KAG9342001.1"/>
    </source>
</evidence>
<dbReference type="Pfam" id="PF01105">
    <property type="entry name" value="EMP24_GP25L"/>
    <property type="match status" value="1"/>
</dbReference>
<feature type="chain" id="PRO_5035712704" description="GOLD domain-containing protein" evidence="9">
    <location>
        <begin position="21"/>
        <end position="200"/>
    </location>
</feature>
<feature type="transmembrane region" description="Helical" evidence="8">
    <location>
        <begin position="167"/>
        <end position="187"/>
    </location>
</feature>
<evidence type="ECO:0000256" key="8">
    <source>
        <dbReference type="SAM" id="Phobius"/>
    </source>
</evidence>
<gene>
    <name evidence="11" type="ORF">JZ751_018319</name>
</gene>
<reference evidence="11" key="1">
    <citation type="thesis" date="2021" institute="BYU ScholarsArchive" country="Provo, UT, USA">
        <title>Applications of and Algorithms for Genome Assembly and Genomic Analyses with an Emphasis on Marine Teleosts.</title>
        <authorList>
            <person name="Pickett B.D."/>
        </authorList>
    </citation>
    <scope>NUCLEOTIDE SEQUENCE</scope>
    <source>
        <strain evidence="11">HI-2016</strain>
    </source>
</reference>
<accession>A0A8T2NSC2</accession>
<protein>
    <recommendedName>
        <fullName evidence="10">GOLD domain-containing protein</fullName>
    </recommendedName>
</protein>
<evidence type="ECO:0000256" key="9">
    <source>
        <dbReference type="SAM" id="SignalP"/>
    </source>
</evidence>
<evidence type="ECO:0000256" key="1">
    <source>
        <dbReference type="ARBA" id="ARBA00004115"/>
    </source>
</evidence>